<protein>
    <submittedName>
        <fullName evidence="1">Uncharacterized protein</fullName>
    </submittedName>
</protein>
<dbReference type="AlphaFoldDB" id="A0A3P7L9H1"/>
<name>A0A3P7L9H1_DIBLA</name>
<organism evidence="1 2">
    <name type="scientific">Dibothriocephalus latus</name>
    <name type="common">Fish tapeworm</name>
    <name type="synonym">Diphyllobothrium latum</name>
    <dbReference type="NCBI Taxonomy" id="60516"/>
    <lineage>
        <taxon>Eukaryota</taxon>
        <taxon>Metazoa</taxon>
        <taxon>Spiralia</taxon>
        <taxon>Lophotrochozoa</taxon>
        <taxon>Platyhelminthes</taxon>
        <taxon>Cestoda</taxon>
        <taxon>Eucestoda</taxon>
        <taxon>Diphyllobothriidea</taxon>
        <taxon>Diphyllobothriidae</taxon>
        <taxon>Dibothriocephalus</taxon>
    </lineage>
</organism>
<keyword evidence="2" id="KW-1185">Reference proteome</keyword>
<accession>A0A3P7L9H1</accession>
<dbReference type="EMBL" id="UYRU01055970">
    <property type="protein sequence ID" value="VDN13254.1"/>
    <property type="molecule type" value="Genomic_DNA"/>
</dbReference>
<evidence type="ECO:0000313" key="1">
    <source>
        <dbReference type="EMBL" id="VDN13254.1"/>
    </source>
</evidence>
<evidence type="ECO:0000313" key="2">
    <source>
        <dbReference type="Proteomes" id="UP000281553"/>
    </source>
</evidence>
<dbReference type="Proteomes" id="UP000281553">
    <property type="component" value="Unassembled WGS sequence"/>
</dbReference>
<gene>
    <name evidence="1" type="ORF">DILT_LOCUS9085</name>
</gene>
<proteinExistence type="predicted"/>
<reference evidence="1 2" key="1">
    <citation type="submission" date="2018-11" db="EMBL/GenBank/DDBJ databases">
        <authorList>
            <consortium name="Pathogen Informatics"/>
        </authorList>
    </citation>
    <scope>NUCLEOTIDE SEQUENCE [LARGE SCALE GENOMIC DNA]</scope>
</reference>
<sequence>MVPACFSTPLCYGFADSNAPIYGISFPSIIKNGNVKMEITVVPQNIPIHEVEPPAQSTSARVDEEKEDHEFDVDLSFSEMMKYIRKYFSFEQMAVLNTIWGEFLLLFDLVMDITVTVKFFKRVGVSPSIFFQEKTSRVLATSKTIEHVF</sequence>